<proteinExistence type="predicted"/>
<dbReference type="SUPFAM" id="SSF53448">
    <property type="entry name" value="Nucleotide-diphospho-sugar transferases"/>
    <property type="match status" value="1"/>
</dbReference>
<sequence>MSKAMIYLLLPAKDEAEALSALIPEARREGLEVVVCDDGSSDATAEVAGREGALVLRHPRNLGLAEALRTLLDWAANSLEDRDVVVLADADGTMLPKDARRIGEAVELLVADVVIGSRFRPGGGEIGVPPVRRLLSFGARLYLGLTLGIPGVTDYTTGFRGYRVGFLKRYKEAFPHWFESRGFTAQTELLLLAYYRLGARVAEIGAPIRYDRKKGASKMRILRTIRAYLELGWKGYAVRKKK</sequence>
<protein>
    <submittedName>
        <fullName evidence="2">Glycosyltransferase family 2 protein</fullName>
    </submittedName>
</protein>
<dbReference type="Pfam" id="PF00535">
    <property type="entry name" value="Glycos_transf_2"/>
    <property type="match status" value="1"/>
</dbReference>
<gene>
    <name evidence="2" type="ORF">ENM28_01145</name>
</gene>
<keyword evidence="2" id="KW-0808">Transferase</keyword>
<dbReference type="InterPro" id="IPR029044">
    <property type="entry name" value="Nucleotide-diphossugar_trans"/>
</dbReference>
<evidence type="ECO:0000313" key="2">
    <source>
        <dbReference type="EMBL" id="HHM67327.1"/>
    </source>
</evidence>
<organism evidence="2">
    <name type="scientific">Thermus caliditerrae</name>
    <dbReference type="NCBI Taxonomy" id="1330700"/>
    <lineage>
        <taxon>Bacteria</taxon>
        <taxon>Thermotogati</taxon>
        <taxon>Deinococcota</taxon>
        <taxon>Deinococci</taxon>
        <taxon>Thermales</taxon>
        <taxon>Thermaceae</taxon>
        <taxon>Thermus</taxon>
    </lineage>
</organism>
<dbReference type="CDD" id="cd04179">
    <property type="entry name" value="DPM_DPG-synthase_like"/>
    <property type="match status" value="1"/>
</dbReference>
<dbReference type="Gene3D" id="3.90.550.10">
    <property type="entry name" value="Spore Coat Polysaccharide Biosynthesis Protein SpsA, Chain A"/>
    <property type="match status" value="1"/>
</dbReference>
<comment type="caution">
    <text evidence="2">The sequence shown here is derived from an EMBL/GenBank/DDBJ whole genome shotgun (WGS) entry which is preliminary data.</text>
</comment>
<accession>A0A7C5VER3</accession>
<dbReference type="InterPro" id="IPR001173">
    <property type="entry name" value="Glyco_trans_2-like"/>
</dbReference>
<dbReference type="EMBL" id="DRXE01000040">
    <property type="protein sequence ID" value="HHM67327.1"/>
    <property type="molecule type" value="Genomic_DNA"/>
</dbReference>
<reference evidence="2" key="1">
    <citation type="journal article" date="2020" name="mSystems">
        <title>Genome- and Community-Level Interaction Insights into Carbon Utilization and Element Cycling Functions of Hydrothermarchaeota in Hydrothermal Sediment.</title>
        <authorList>
            <person name="Zhou Z."/>
            <person name="Liu Y."/>
            <person name="Xu W."/>
            <person name="Pan J."/>
            <person name="Luo Z.H."/>
            <person name="Li M."/>
        </authorList>
    </citation>
    <scope>NUCLEOTIDE SEQUENCE [LARGE SCALE GENOMIC DNA]</scope>
    <source>
        <strain evidence="2">SpSt-1071</strain>
    </source>
</reference>
<dbReference type="InterPro" id="IPR050256">
    <property type="entry name" value="Glycosyltransferase_2"/>
</dbReference>
<dbReference type="AlphaFoldDB" id="A0A7C5VER3"/>
<dbReference type="PANTHER" id="PTHR48090">
    <property type="entry name" value="UNDECAPRENYL-PHOSPHATE 4-DEOXY-4-FORMAMIDO-L-ARABINOSE TRANSFERASE-RELATED"/>
    <property type="match status" value="1"/>
</dbReference>
<dbReference type="PANTHER" id="PTHR48090:SF7">
    <property type="entry name" value="RFBJ PROTEIN"/>
    <property type="match status" value="1"/>
</dbReference>
<name>A0A7C5VER3_9DEIN</name>
<feature type="domain" description="Glycosyltransferase 2-like" evidence="1">
    <location>
        <begin position="10"/>
        <end position="169"/>
    </location>
</feature>
<evidence type="ECO:0000259" key="1">
    <source>
        <dbReference type="Pfam" id="PF00535"/>
    </source>
</evidence>
<dbReference type="GO" id="GO:0016740">
    <property type="term" value="F:transferase activity"/>
    <property type="evidence" value="ECO:0007669"/>
    <property type="project" value="UniProtKB-KW"/>
</dbReference>